<dbReference type="OrthoDB" id="5749002at2"/>
<dbReference type="EMBL" id="FNQP01000011">
    <property type="protein sequence ID" value="SEA67628.1"/>
    <property type="molecule type" value="Genomic_DNA"/>
</dbReference>
<dbReference type="GO" id="GO:0003677">
    <property type="term" value="F:DNA binding"/>
    <property type="evidence" value="ECO:0007669"/>
    <property type="project" value="UniProtKB-KW"/>
</dbReference>
<evidence type="ECO:0000313" key="10">
    <source>
        <dbReference type="EMBL" id="SEA67628.1"/>
    </source>
</evidence>
<evidence type="ECO:0000259" key="8">
    <source>
        <dbReference type="Pfam" id="PF07669"/>
    </source>
</evidence>
<dbReference type="Gene3D" id="3.40.50.150">
    <property type="entry name" value="Vaccinia Virus protein VP39"/>
    <property type="match status" value="1"/>
</dbReference>
<comment type="catalytic activity">
    <reaction evidence="7">
        <text>a 2'-deoxyadenosine in DNA + S-adenosyl-L-methionine = an N(6)-methyl-2'-deoxyadenosine in DNA + S-adenosyl-L-homocysteine + H(+)</text>
        <dbReference type="Rhea" id="RHEA:15197"/>
        <dbReference type="Rhea" id="RHEA-COMP:12418"/>
        <dbReference type="Rhea" id="RHEA-COMP:12419"/>
        <dbReference type="ChEBI" id="CHEBI:15378"/>
        <dbReference type="ChEBI" id="CHEBI:57856"/>
        <dbReference type="ChEBI" id="CHEBI:59789"/>
        <dbReference type="ChEBI" id="CHEBI:90615"/>
        <dbReference type="ChEBI" id="CHEBI:90616"/>
        <dbReference type="EC" id="2.1.1.72"/>
    </reaction>
</comment>
<keyword evidence="4" id="KW-0949">S-adenosyl-L-methionine</keyword>
<dbReference type="Pfam" id="PF07669">
    <property type="entry name" value="Eco57I"/>
    <property type="match status" value="1"/>
</dbReference>
<keyword evidence="3" id="KW-0808">Transferase</keyword>
<feature type="domain" description="Type II methyltransferase M.TaqI-like" evidence="8">
    <location>
        <begin position="112"/>
        <end position="230"/>
    </location>
</feature>
<reference evidence="10 11" key="1">
    <citation type="submission" date="2016-10" db="EMBL/GenBank/DDBJ databases">
        <authorList>
            <person name="de Groot N.N."/>
        </authorList>
    </citation>
    <scope>NUCLEOTIDE SEQUENCE [LARGE SCALE GENOMIC DNA]</scope>
    <source>
        <strain evidence="10 11">DSM 21228</strain>
    </source>
</reference>
<dbReference type="GO" id="GO:0009007">
    <property type="term" value="F:site-specific DNA-methyltransferase (adenine-specific) activity"/>
    <property type="evidence" value="ECO:0007669"/>
    <property type="project" value="UniProtKB-EC"/>
</dbReference>
<proteinExistence type="predicted"/>
<evidence type="ECO:0000256" key="7">
    <source>
        <dbReference type="ARBA" id="ARBA00047942"/>
    </source>
</evidence>
<organism evidence="10 11">
    <name type="scientific">Thiothrix caldifontis</name>
    <dbReference type="NCBI Taxonomy" id="525918"/>
    <lineage>
        <taxon>Bacteria</taxon>
        <taxon>Pseudomonadati</taxon>
        <taxon>Pseudomonadota</taxon>
        <taxon>Gammaproteobacteria</taxon>
        <taxon>Thiotrichales</taxon>
        <taxon>Thiotrichaceae</taxon>
        <taxon>Thiothrix</taxon>
    </lineage>
</organism>
<dbReference type="EC" id="2.1.1.72" evidence="1"/>
<dbReference type="InterPro" id="IPR002052">
    <property type="entry name" value="DNA_methylase_N6_adenine_CS"/>
</dbReference>
<dbReference type="CDD" id="cd02440">
    <property type="entry name" value="AdoMet_MTases"/>
    <property type="match status" value="1"/>
</dbReference>
<evidence type="ECO:0000256" key="6">
    <source>
        <dbReference type="ARBA" id="ARBA00023125"/>
    </source>
</evidence>
<keyword evidence="6" id="KW-0238">DNA-binding</keyword>
<sequence length="585" mass="65333">MLSFKTPASAPRYTSVTAEKAEGATYTPSTLAHFVATQILQAANLPSHQGKIRLLDPAVGNGILLEAMLDTLPETTRQRVEVFAFDTHQPALHQTRQRLEHKYPDIKLNLEKRDFLALVTDWGRQQDLFSTKMPLQPFDLIIANPPYVRTQIIGADQAQLLANQFGLTGRVDLYYPFLLGISRVLAPQGTAGIITSNRFMTTKSGQSVRQALLSCFDITHVWDLGDTKLFDAAVLPAVLVVNTMQQSASDNKSIPFSSIYATTEPASTYAEDALSALANPNNSIVSLPNGGCFHIKHGTLDNGDSPEGVWRVASQSTDAWLDTVTSHTWGTFGDIGKIRVGVKTTADKVFIRHDWAQLPSGVPELLCPLITRHWGQPFKSVKPVKANHIKQILYPHEIRQGKRQAVDIKKYPKAQQYLEANKAVLSARTYVIEAGRQWYEIWVPQDPAAWSAPKLVFPDIAEKPTFWLDTDGGIVSGECYWLQCKNPADADLLWLALAVANSTFIESFYDHRFNNKLYAGRRRFITQYVEKFPLPNPDKAESKMLIQLAKDIYATLPSSKAEKLMVELDAKVWEVFGLVPEKITR</sequence>
<keyword evidence="2" id="KW-0489">Methyltransferase</keyword>
<dbReference type="STRING" id="525918.SAMN05660964_02152"/>
<evidence type="ECO:0000259" key="9">
    <source>
        <dbReference type="Pfam" id="PF12950"/>
    </source>
</evidence>
<evidence type="ECO:0000256" key="1">
    <source>
        <dbReference type="ARBA" id="ARBA00011900"/>
    </source>
</evidence>
<dbReference type="InterPro" id="IPR050953">
    <property type="entry name" value="N4_N6_ade-DNA_methylase"/>
</dbReference>
<keyword evidence="11" id="KW-1185">Reference proteome</keyword>
<feature type="domain" description="TaqI-like C-terminal specificity" evidence="9">
    <location>
        <begin position="407"/>
        <end position="534"/>
    </location>
</feature>
<gene>
    <name evidence="10" type="ORF">SAMN05660964_02152</name>
</gene>
<dbReference type="SUPFAM" id="SSF53335">
    <property type="entry name" value="S-adenosyl-L-methionine-dependent methyltransferases"/>
    <property type="match status" value="1"/>
</dbReference>
<dbReference type="GO" id="GO:0032259">
    <property type="term" value="P:methylation"/>
    <property type="evidence" value="ECO:0007669"/>
    <property type="project" value="UniProtKB-KW"/>
</dbReference>
<evidence type="ECO:0000256" key="2">
    <source>
        <dbReference type="ARBA" id="ARBA00022603"/>
    </source>
</evidence>
<dbReference type="Pfam" id="PF12950">
    <property type="entry name" value="TaqI_C"/>
    <property type="match status" value="1"/>
</dbReference>
<dbReference type="InterPro" id="IPR025931">
    <property type="entry name" value="TaqI_C"/>
</dbReference>
<evidence type="ECO:0000313" key="11">
    <source>
        <dbReference type="Proteomes" id="UP000199397"/>
    </source>
</evidence>
<name>A0A1H4D4X3_9GAMM</name>
<dbReference type="InterPro" id="IPR029063">
    <property type="entry name" value="SAM-dependent_MTases_sf"/>
</dbReference>
<dbReference type="InterPro" id="IPR011639">
    <property type="entry name" value="MethylTrfase_TaqI-like_dom"/>
</dbReference>
<evidence type="ECO:0000256" key="5">
    <source>
        <dbReference type="ARBA" id="ARBA00022747"/>
    </source>
</evidence>
<evidence type="ECO:0000256" key="4">
    <source>
        <dbReference type="ARBA" id="ARBA00022691"/>
    </source>
</evidence>
<dbReference type="REBASE" id="494440">
    <property type="entry name" value="M.Tca21228ORF2152P"/>
</dbReference>
<evidence type="ECO:0000256" key="3">
    <source>
        <dbReference type="ARBA" id="ARBA00022679"/>
    </source>
</evidence>
<dbReference type="PROSITE" id="PS00092">
    <property type="entry name" value="N6_MTASE"/>
    <property type="match status" value="1"/>
</dbReference>
<dbReference type="PANTHER" id="PTHR33841:SF1">
    <property type="entry name" value="DNA METHYLTRANSFERASE A"/>
    <property type="match status" value="1"/>
</dbReference>
<dbReference type="PRINTS" id="PR00507">
    <property type="entry name" value="N12N6MTFRASE"/>
</dbReference>
<dbReference type="Proteomes" id="UP000199397">
    <property type="component" value="Unassembled WGS sequence"/>
</dbReference>
<accession>A0A1H4D4X3</accession>
<dbReference type="PANTHER" id="PTHR33841">
    <property type="entry name" value="DNA METHYLTRANSFERASE YEEA-RELATED"/>
    <property type="match status" value="1"/>
</dbReference>
<keyword evidence="5" id="KW-0680">Restriction system</keyword>
<dbReference type="GO" id="GO:0009307">
    <property type="term" value="P:DNA restriction-modification system"/>
    <property type="evidence" value="ECO:0007669"/>
    <property type="project" value="UniProtKB-KW"/>
</dbReference>
<dbReference type="AlphaFoldDB" id="A0A1H4D4X3"/>
<dbReference type="RefSeq" id="WP_093068541.1">
    <property type="nucleotide sequence ID" value="NZ_FNQP01000011.1"/>
</dbReference>
<protein>
    <recommendedName>
        <fullName evidence="1">site-specific DNA-methyltransferase (adenine-specific)</fullName>
        <ecNumber evidence="1">2.1.1.72</ecNumber>
    </recommendedName>
</protein>